<dbReference type="KEGG" id="zju:107428943"/>
<dbReference type="SUPFAM" id="SSF46689">
    <property type="entry name" value="Homeodomain-like"/>
    <property type="match status" value="1"/>
</dbReference>
<evidence type="ECO:0000259" key="8">
    <source>
        <dbReference type="PROSITE" id="PS51294"/>
    </source>
</evidence>
<dbReference type="InParanoid" id="A0A6P4B003"/>
<dbReference type="CDD" id="cd00167">
    <property type="entry name" value="SANT"/>
    <property type="match status" value="2"/>
</dbReference>
<dbReference type="InterPro" id="IPR017930">
    <property type="entry name" value="Myb_dom"/>
</dbReference>
<evidence type="ECO:0000256" key="1">
    <source>
        <dbReference type="ARBA" id="ARBA00004123"/>
    </source>
</evidence>
<reference evidence="10" key="1">
    <citation type="submission" date="2025-08" db="UniProtKB">
        <authorList>
            <consortium name="RefSeq"/>
        </authorList>
    </citation>
    <scope>IDENTIFICATION</scope>
    <source>
        <tissue evidence="10">Seedling</tissue>
    </source>
</reference>
<feature type="domain" description="Myb-like" evidence="7">
    <location>
        <begin position="146"/>
        <end position="192"/>
    </location>
</feature>
<dbReference type="PROSITE" id="PS51294">
    <property type="entry name" value="HTH_MYB"/>
    <property type="match status" value="2"/>
</dbReference>
<dbReference type="InterPro" id="IPR050560">
    <property type="entry name" value="MYB_TF"/>
</dbReference>
<dbReference type="SMART" id="SM00717">
    <property type="entry name" value="SANT"/>
    <property type="match status" value="2"/>
</dbReference>
<dbReference type="PANTHER" id="PTHR45614">
    <property type="entry name" value="MYB PROTEIN-RELATED"/>
    <property type="match status" value="1"/>
</dbReference>
<evidence type="ECO:0000313" key="10">
    <source>
        <dbReference type="RefSeq" id="XP_015895032.3"/>
    </source>
</evidence>
<dbReference type="FunFam" id="1.10.10.60:FF:000060">
    <property type="entry name" value="MYB transcription factor"/>
    <property type="match status" value="1"/>
</dbReference>
<keyword evidence="2" id="KW-0677">Repeat</keyword>
<evidence type="ECO:0000256" key="6">
    <source>
        <dbReference type="ARBA" id="ARBA00023242"/>
    </source>
</evidence>
<comment type="subcellular location">
    <subcellularLocation>
        <location evidence="1">Nucleus</location>
    </subcellularLocation>
</comment>
<protein>
    <submittedName>
        <fullName evidence="10">Transcription factor CSA</fullName>
    </submittedName>
</protein>
<dbReference type="RefSeq" id="XP_015895032.3">
    <property type="nucleotide sequence ID" value="XM_016039546.4"/>
</dbReference>
<dbReference type="AlphaFoldDB" id="A0A6P4B003"/>
<dbReference type="GO" id="GO:0005634">
    <property type="term" value="C:nucleus"/>
    <property type="evidence" value="ECO:0007669"/>
    <property type="project" value="UniProtKB-SubCell"/>
</dbReference>
<keyword evidence="3" id="KW-0805">Transcription regulation</keyword>
<feature type="domain" description="HTH myb-type" evidence="8">
    <location>
        <begin position="193"/>
        <end position="247"/>
    </location>
</feature>
<evidence type="ECO:0000313" key="9">
    <source>
        <dbReference type="Proteomes" id="UP001652623"/>
    </source>
</evidence>
<dbReference type="GeneID" id="107428943"/>
<dbReference type="InterPro" id="IPR001005">
    <property type="entry name" value="SANT/Myb"/>
</dbReference>
<dbReference type="GO" id="GO:0000981">
    <property type="term" value="F:DNA-binding transcription factor activity, RNA polymerase II-specific"/>
    <property type="evidence" value="ECO:0007669"/>
    <property type="project" value="TreeGrafter"/>
</dbReference>
<dbReference type="SMR" id="A0A6P4B003"/>
<feature type="domain" description="HTH myb-type" evidence="8">
    <location>
        <begin position="146"/>
        <end position="192"/>
    </location>
</feature>
<feature type="domain" description="Myb-like" evidence="7">
    <location>
        <begin position="193"/>
        <end position="243"/>
    </location>
</feature>
<sequence>MANNYVIFATENQNGFRCCYSSTTSSSSSSSHCSSMGMVYADMGSLSLSPNYGGVVSSISSHESYNISKLSEVEKNGRSFWGLPFPSSKHHKNEVLEGKGSDDCSDDIGENNDAINNKPEDDVNPNENAMVCGKETDCGHSKLCARGHWRPAEDSKLKELVALYGPQNWNLIAEKLEGRSGKSCRLRWFNQLDPRINRRAFTEEEEERLMQAHRIYGNKWAMIARLFPGRTDNAVKNHWHVIMARKYREQSSAYRRRKLSQSVYRRMDEANPRAESSSGAAGTYCANLPSGSGLSNVNSYPFGTTFSGGGGGVGGGVGYGMNCSPHMISGGEPMSSNHVNVPSNSGIFAQQTPFDFFPGSKSDEMMGMLRESRAWDRSNEESEMDVIHAHYPPCVPAMQQSNYHILHSLSESTASMPVVSAGDHQPSSSIAVNGVGNHFETIPPPFIDFLGVGAT</sequence>
<dbReference type="Gene3D" id="1.10.10.60">
    <property type="entry name" value="Homeodomain-like"/>
    <property type="match status" value="2"/>
</dbReference>
<gene>
    <name evidence="10" type="primary">LOC107428943</name>
</gene>
<name>A0A6P4B003_ZIZJJ</name>
<evidence type="ECO:0000256" key="3">
    <source>
        <dbReference type="ARBA" id="ARBA00023015"/>
    </source>
</evidence>
<dbReference type="PROSITE" id="PS50090">
    <property type="entry name" value="MYB_LIKE"/>
    <property type="match status" value="2"/>
</dbReference>
<dbReference type="Proteomes" id="UP001652623">
    <property type="component" value="Chromosome 12"/>
</dbReference>
<dbReference type="PANTHER" id="PTHR45614:SF175">
    <property type="entry name" value="TRANSCRIPTION FACTOR MYB105-RELATED"/>
    <property type="match status" value="1"/>
</dbReference>
<accession>A0A6P4B003</accession>
<keyword evidence="4" id="KW-0238">DNA-binding</keyword>
<dbReference type="InterPro" id="IPR009057">
    <property type="entry name" value="Homeodomain-like_sf"/>
</dbReference>
<dbReference type="GO" id="GO:0000978">
    <property type="term" value="F:RNA polymerase II cis-regulatory region sequence-specific DNA binding"/>
    <property type="evidence" value="ECO:0007669"/>
    <property type="project" value="TreeGrafter"/>
</dbReference>
<evidence type="ECO:0000256" key="5">
    <source>
        <dbReference type="ARBA" id="ARBA00023163"/>
    </source>
</evidence>
<evidence type="ECO:0000256" key="2">
    <source>
        <dbReference type="ARBA" id="ARBA00022737"/>
    </source>
</evidence>
<evidence type="ECO:0000259" key="7">
    <source>
        <dbReference type="PROSITE" id="PS50090"/>
    </source>
</evidence>
<evidence type="ECO:0000256" key="4">
    <source>
        <dbReference type="ARBA" id="ARBA00023125"/>
    </source>
</evidence>
<organism evidence="9 10">
    <name type="scientific">Ziziphus jujuba</name>
    <name type="common">Chinese jujube</name>
    <name type="synonym">Ziziphus sativa</name>
    <dbReference type="NCBI Taxonomy" id="326968"/>
    <lineage>
        <taxon>Eukaryota</taxon>
        <taxon>Viridiplantae</taxon>
        <taxon>Streptophyta</taxon>
        <taxon>Embryophyta</taxon>
        <taxon>Tracheophyta</taxon>
        <taxon>Spermatophyta</taxon>
        <taxon>Magnoliopsida</taxon>
        <taxon>eudicotyledons</taxon>
        <taxon>Gunneridae</taxon>
        <taxon>Pentapetalae</taxon>
        <taxon>rosids</taxon>
        <taxon>fabids</taxon>
        <taxon>Rosales</taxon>
        <taxon>Rhamnaceae</taxon>
        <taxon>Paliureae</taxon>
        <taxon>Ziziphus</taxon>
    </lineage>
</organism>
<dbReference type="Pfam" id="PF13921">
    <property type="entry name" value="Myb_DNA-bind_6"/>
    <property type="match status" value="1"/>
</dbReference>
<proteinExistence type="predicted"/>
<dbReference type="FunFam" id="1.10.10.60:FF:000356">
    <property type="entry name" value="MYB transcription factor"/>
    <property type="match status" value="1"/>
</dbReference>
<keyword evidence="5" id="KW-0804">Transcription</keyword>
<keyword evidence="6" id="KW-0539">Nucleus</keyword>
<keyword evidence="9" id="KW-1185">Reference proteome</keyword>